<dbReference type="Pfam" id="PF01035">
    <property type="entry name" value="DNA_binding_1"/>
    <property type="match status" value="1"/>
</dbReference>
<dbReference type="InterPro" id="IPR023546">
    <property type="entry name" value="MGMT"/>
</dbReference>
<dbReference type="GO" id="GO:0032259">
    <property type="term" value="P:methylation"/>
    <property type="evidence" value="ECO:0007669"/>
    <property type="project" value="UniProtKB-KW"/>
</dbReference>
<evidence type="ECO:0000256" key="2">
    <source>
        <dbReference type="ARBA" id="ARBA00008711"/>
    </source>
</evidence>
<reference evidence="13" key="1">
    <citation type="submission" date="2016-10" db="EMBL/GenBank/DDBJ databases">
        <authorList>
            <person name="Varghese N."/>
            <person name="Submissions S."/>
        </authorList>
    </citation>
    <scope>NUCLEOTIDE SEQUENCE [LARGE SCALE GENOMIC DNA]</scope>
    <source>
        <strain evidence="13">DSM 22703</strain>
    </source>
</reference>
<dbReference type="GO" id="GO:0006307">
    <property type="term" value="P:DNA alkylation repair"/>
    <property type="evidence" value="ECO:0007669"/>
    <property type="project" value="UniProtKB-UniRule"/>
</dbReference>
<evidence type="ECO:0000256" key="1">
    <source>
        <dbReference type="ARBA" id="ARBA00001286"/>
    </source>
</evidence>
<name>A0A1G5WYP4_9BACT</name>
<dbReference type="InterPro" id="IPR036631">
    <property type="entry name" value="MGMT_N_sf"/>
</dbReference>
<evidence type="ECO:0000259" key="11">
    <source>
        <dbReference type="Pfam" id="PF02870"/>
    </source>
</evidence>
<dbReference type="SUPFAM" id="SSF46767">
    <property type="entry name" value="Methylated DNA-protein cysteine methyltransferase, C-terminal domain"/>
    <property type="match status" value="1"/>
</dbReference>
<evidence type="ECO:0000313" key="13">
    <source>
        <dbReference type="Proteomes" id="UP000198756"/>
    </source>
</evidence>
<accession>A0A1G5WYP4</accession>
<dbReference type="PANTHER" id="PTHR10815">
    <property type="entry name" value="METHYLATED-DNA--PROTEIN-CYSTEINE METHYLTRANSFERASE"/>
    <property type="match status" value="1"/>
</dbReference>
<dbReference type="HAMAP" id="MF_00772">
    <property type="entry name" value="OGT"/>
    <property type="match status" value="1"/>
</dbReference>
<keyword evidence="4 9" id="KW-0489">Methyltransferase</keyword>
<dbReference type="CDD" id="cd06445">
    <property type="entry name" value="ATase"/>
    <property type="match status" value="1"/>
</dbReference>
<dbReference type="FunFam" id="1.10.10.10:FF:000214">
    <property type="entry name" value="Methylated-DNA--protein-cysteine methyltransferase"/>
    <property type="match status" value="1"/>
</dbReference>
<evidence type="ECO:0000256" key="6">
    <source>
        <dbReference type="ARBA" id="ARBA00022763"/>
    </source>
</evidence>
<dbReference type="Gene3D" id="1.10.10.10">
    <property type="entry name" value="Winged helix-like DNA-binding domain superfamily/Winged helix DNA-binding domain"/>
    <property type="match status" value="1"/>
</dbReference>
<dbReference type="GO" id="GO:0005737">
    <property type="term" value="C:cytoplasm"/>
    <property type="evidence" value="ECO:0007669"/>
    <property type="project" value="UniProtKB-SubCell"/>
</dbReference>
<dbReference type="InterPro" id="IPR008332">
    <property type="entry name" value="MethylG_MeTrfase_N"/>
</dbReference>
<comment type="subcellular location">
    <subcellularLocation>
        <location evidence="9">Cytoplasm</location>
    </subcellularLocation>
</comment>
<dbReference type="InterPro" id="IPR014048">
    <property type="entry name" value="MethylDNA_cys_MeTrfase_DNA-bd"/>
</dbReference>
<dbReference type="STRING" id="279824.SAMN03080617_01406"/>
<evidence type="ECO:0000259" key="10">
    <source>
        <dbReference type="Pfam" id="PF01035"/>
    </source>
</evidence>
<proteinExistence type="inferred from homology"/>
<protein>
    <recommendedName>
        <fullName evidence="9">Methylated-DNA--protein-cysteine methyltransferase</fullName>
        <ecNumber evidence="9">2.1.1.63</ecNumber>
    </recommendedName>
    <alternativeName>
        <fullName evidence="9">6-O-methylguanine-DNA methyltransferase</fullName>
        <shortName evidence="9">MGMT</shortName>
    </alternativeName>
    <alternativeName>
        <fullName evidence="9">O-6-methylguanine-DNA-alkyltransferase</fullName>
    </alternativeName>
</protein>
<feature type="domain" description="Methylguanine DNA methyltransferase ribonuclease-like" evidence="11">
    <location>
        <begin position="4"/>
        <end position="61"/>
    </location>
</feature>
<dbReference type="SUPFAM" id="SSF53155">
    <property type="entry name" value="Methylated DNA-protein cysteine methyltransferase domain"/>
    <property type="match status" value="1"/>
</dbReference>
<evidence type="ECO:0000256" key="9">
    <source>
        <dbReference type="HAMAP-Rule" id="MF_00772"/>
    </source>
</evidence>
<dbReference type="Gene3D" id="3.30.160.70">
    <property type="entry name" value="Methylated DNA-protein cysteine methyltransferase domain"/>
    <property type="match status" value="1"/>
</dbReference>
<comment type="catalytic activity">
    <reaction evidence="1 9">
        <text>a 4-O-methyl-thymidine in DNA + L-cysteinyl-[protein] = a thymidine in DNA + S-methyl-L-cysteinyl-[protein]</text>
        <dbReference type="Rhea" id="RHEA:53428"/>
        <dbReference type="Rhea" id="RHEA-COMP:10131"/>
        <dbReference type="Rhea" id="RHEA-COMP:10132"/>
        <dbReference type="Rhea" id="RHEA-COMP:13555"/>
        <dbReference type="Rhea" id="RHEA-COMP:13556"/>
        <dbReference type="ChEBI" id="CHEBI:29950"/>
        <dbReference type="ChEBI" id="CHEBI:82612"/>
        <dbReference type="ChEBI" id="CHEBI:137386"/>
        <dbReference type="ChEBI" id="CHEBI:137387"/>
        <dbReference type="EC" id="2.1.1.63"/>
    </reaction>
</comment>
<dbReference type="NCBIfam" id="TIGR00589">
    <property type="entry name" value="ogt"/>
    <property type="match status" value="1"/>
</dbReference>
<dbReference type="InterPro" id="IPR036388">
    <property type="entry name" value="WH-like_DNA-bd_sf"/>
</dbReference>
<evidence type="ECO:0000256" key="3">
    <source>
        <dbReference type="ARBA" id="ARBA00022490"/>
    </source>
</evidence>
<evidence type="ECO:0000256" key="7">
    <source>
        <dbReference type="ARBA" id="ARBA00023204"/>
    </source>
</evidence>
<evidence type="ECO:0000313" key="12">
    <source>
        <dbReference type="EMBL" id="SDA63090.1"/>
    </source>
</evidence>
<keyword evidence="5 9" id="KW-0808">Transferase</keyword>
<keyword evidence="3 9" id="KW-0963">Cytoplasm</keyword>
<dbReference type="PANTHER" id="PTHR10815:SF13">
    <property type="entry name" value="METHYLATED-DNA--PROTEIN-CYSTEINE METHYLTRANSFERASE"/>
    <property type="match status" value="1"/>
</dbReference>
<comment type="miscellaneous">
    <text evidence="9">This enzyme catalyzes only one turnover and therefore is not strictly catalytic. According to one definition, an enzyme is a biocatalyst that acts repeatedly and over many reaction cycles.</text>
</comment>
<feature type="active site" description="Nucleophile; methyl group acceptor" evidence="9">
    <location>
        <position position="118"/>
    </location>
</feature>
<dbReference type="EMBL" id="FMXE01000008">
    <property type="protein sequence ID" value="SDA63090.1"/>
    <property type="molecule type" value="Genomic_DNA"/>
</dbReference>
<evidence type="ECO:0000256" key="5">
    <source>
        <dbReference type="ARBA" id="ARBA00022679"/>
    </source>
</evidence>
<dbReference type="Pfam" id="PF02870">
    <property type="entry name" value="Methyltransf_1N"/>
    <property type="match status" value="1"/>
</dbReference>
<evidence type="ECO:0000256" key="4">
    <source>
        <dbReference type="ARBA" id="ARBA00022603"/>
    </source>
</evidence>
<keyword evidence="13" id="KW-1185">Reference proteome</keyword>
<dbReference type="GO" id="GO:0003908">
    <property type="term" value="F:methylated-DNA-[protein]-cysteine S-methyltransferase activity"/>
    <property type="evidence" value="ECO:0007669"/>
    <property type="project" value="UniProtKB-UniRule"/>
</dbReference>
<comment type="similarity">
    <text evidence="2 9">Belongs to the MGMT family.</text>
</comment>
<sequence>MPIISSPLGNIRISSRDGCLSELKFTDEETDGEILDQVLLSTVQQLEEYFAGERKTFDMPIGLGGTDFQRKVWLEVNKIPFGQTTTYMKISQKLGKPGAIRAVGAAIGANPILVILPCHRVLGSDGSLTGYAGGLDRKKALLELEGHAFQTSLFE</sequence>
<organism evidence="12 13">
    <name type="scientific">Algoriphagus alkaliphilus</name>
    <dbReference type="NCBI Taxonomy" id="279824"/>
    <lineage>
        <taxon>Bacteria</taxon>
        <taxon>Pseudomonadati</taxon>
        <taxon>Bacteroidota</taxon>
        <taxon>Cytophagia</taxon>
        <taxon>Cytophagales</taxon>
        <taxon>Cyclobacteriaceae</taxon>
        <taxon>Algoriphagus</taxon>
    </lineage>
</organism>
<dbReference type="InterPro" id="IPR001497">
    <property type="entry name" value="MethylDNA_cys_MeTrfase_AS"/>
</dbReference>
<dbReference type="Proteomes" id="UP000198756">
    <property type="component" value="Unassembled WGS sequence"/>
</dbReference>
<dbReference type="RefSeq" id="WP_092729238.1">
    <property type="nucleotide sequence ID" value="NZ_FMXE01000008.1"/>
</dbReference>
<dbReference type="InterPro" id="IPR036217">
    <property type="entry name" value="MethylDNA_cys_MeTrfase_DNAb"/>
</dbReference>
<dbReference type="PROSITE" id="PS00374">
    <property type="entry name" value="MGMT"/>
    <property type="match status" value="1"/>
</dbReference>
<dbReference type="AlphaFoldDB" id="A0A1G5WYP4"/>
<dbReference type="OrthoDB" id="9802228at2"/>
<gene>
    <name evidence="12" type="ORF">SAMN03080617_01406</name>
</gene>
<keyword evidence="7 9" id="KW-0234">DNA repair</keyword>
<comment type="catalytic activity">
    <reaction evidence="8 9">
        <text>a 6-O-methyl-2'-deoxyguanosine in DNA + L-cysteinyl-[protein] = S-methyl-L-cysteinyl-[protein] + a 2'-deoxyguanosine in DNA</text>
        <dbReference type="Rhea" id="RHEA:24000"/>
        <dbReference type="Rhea" id="RHEA-COMP:10131"/>
        <dbReference type="Rhea" id="RHEA-COMP:10132"/>
        <dbReference type="Rhea" id="RHEA-COMP:11367"/>
        <dbReference type="Rhea" id="RHEA-COMP:11368"/>
        <dbReference type="ChEBI" id="CHEBI:29950"/>
        <dbReference type="ChEBI" id="CHEBI:82612"/>
        <dbReference type="ChEBI" id="CHEBI:85445"/>
        <dbReference type="ChEBI" id="CHEBI:85448"/>
        <dbReference type="EC" id="2.1.1.63"/>
    </reaction>
</comment>
<feature type="domain" description="Methylated-DNA-[protein]-cysteine S-methyltransferase DNA binding" evidence="10">
    <location>
        <begin position="67"/>
        <end position="146"/>
    </location>
</feature>
<evidence type="ECO:0000256" key="8">
    <source>
        <dbReference type="ARBA" id="ARBA00049348"/>
    </source>
</evidence>
<comment type="function">
    <text evidence="9">Involved in the cellular defense against the biological effects of O6-methylguanine (O6-MeG) and O4-methylthymine (O4-MeT) in DNA. Repairs the methylated nucleobase in DNA by stoichiometrically transferring the methyl group to a cysteine residue in the enzyme. This is a suicide reaction: the enzyme is irreversibly inactivated.</text>
</comment>
<keyword evidence="6 9" id="KW-0227">DNA damage</keyword>
<dbReference type="EC" id="2.1.1.63" evidence="9"/>